<dbReference type="Gene3D" id="3.60.10.10">
    <property type="entry name" value="Endonuclease/exonuclease/phosphatase"/>
    <property type="match status" value="1"/>
</dbReference>
<dbReference type="Proteomes" id="UP000694005">
    <property type="component" value="Chromosome A01"/>
</dbReference>
<dbReference type="Gramene" id="A01p46310.2_BraZ1">
    <property type="protein sequence ID" value="A01p46310.2_BraZ1.CDS"/>
    <property type="gene ID" value="A01g46310.2_BraZ1"/>
</dbReference>
<proteinExistence type="predicted"/>
<protein>
    <recommendedName>
        <fullName evidence="1">Endonuclease/exonuclease/phosphatase domain-containing protein</fullName>
    </recommendedName>
</protein>
<evidence type="ECO:0000259" key="1">
    <source>
        <dbReference type="Pfam" id="PF03372"/>
    </source>
</evidence>
<reference evidence="2 3" key="1">
    <citation type="submission" date="2021-07" db="EMBL/GenBank/DDBJ databases">
        <authorList>
            <consortium name="Genoscope - CEA"/>
            <person name="William W."/>
        </authorList>
    </citation>
    <scope>NUCLEOTIDE SEQUENCE [LARGE SCALE GENOMIC DNA]</scope>
</reference>
<feature type="domain" description="Endonuclease/exonuclease/phosphatase" evidence="1">
    <location>
        <begin position="124"/>
        <end position="342"/>
    </location>
</feature>
<evidence type="ECO:0000313" key="3">
    <source>
        <dbReference type="Proteomes" id="UP000694005"/>
    </source>
</evidence>
<dbReference type="PANTHER" id="PTHR35218:SF9">
    <property type="entry name" value="ENDONUCLEASE_EXONUCLEASE_PHOSPHATASE DOMAIN-CONTAINING PROTEIN"/>
    <property type="match status" value="1"/>
</dbReference>
<dbReference type="SUPFAM" id="SSF56219">
    <property type="entry name" value="DNase I-like"/>
    <property type="match status" value="1"/>
</dbReference>
<sequence>MRLPIELPSGDIIKVNLEYEKLEKHCFLCYSLRHEKDSCPLNRDNTSIDLRNQGISQQNTLRKLDETPASVKGTTRTRGNRSPLQGTKFTRQMATRARTSTRKRLCVDRSGFSKSTKPDSLAFLSWNCQGLGGDLTVPRIRELKRVHAPDILYFMETKNQDDFVIQNLKSSEYSQHFTIPPTGLSGGLALVWKADVNLTVLKASPNYIDTQIDHKGNSFYITFIYGAPQQENRENVWEEISALGLNRVSAWAISGDFNDILDNSEKVGGPLRCEGSFIPFRSFVSVHGLWDIKHTGDHLSWRGTRHTHYIRSRLDRTLANVAWGDLFPASSCNYLRFEGSDHRPLLTYLDTTKTKERRPFRYDRRLNDNIEARQVIEEAWAKESLEEIEIKISRCRHEIIKWSKEKKEACAREIIGNQEELEKELSSSVPNLEKIELLKEALTKAYKEEELFWRQRSRVLWLHGGDRNSAFFHAVTKGRRAVNRITTIEDEDGIPVHEEEEIGAVFAKFYQNLFSSSGSDDYKTVEETIAACVSTEMNEELCCIPNEEEVRKAIFAVHADKAPGVDGFSAGFY</sequence>
<dbReference type="GO" id="GO:0003824">
    <property type="term" value="F:catalytic activity"/>
    <property type="evidence" value="ECO:0007669"/>
    <property type="project" value="InterPro"/>
</dbReference>
<gene>
    <name evidence="2" type="ORF">BRAPAZ1V2_A01P46310.2</name>
</gene>
<evidence type="ECO:0000313" key="2">
    <source>
        <dbReference type="EMBL" id="CAG7890555.1"/>
    </source>
</evidence>
<dbReference type="PANTHER" id="PTHR35218">
    <property type="entry name" value="RNASE H DOMAIN-CONTAINING PROTEIN"/>
    <property type="match status" value="1"/>
</dbReference>
<dbReference type="Pfam" id="PF03372">
    <property type="entry name" value="Exo_endo_phos"/>
    <property type="match status" value="1"/>
</dbReference>
<dbReference type="EMBL" id="LS974617">
    <property type="protein sequence ID" value="CAG7890555.1"/>
    <property type="molecule type" value="Genomic_DNA"/>
</dbReference>
<accession>A0A8D9H0V4</accession>
<dbReference type="AlphaFoldDB" id="A0A8D9H0V4"/>
<name>A0A8D9H0V4_BRACM</name>
<dbReference type="InterPro" id="IPR036691">
    <property type="entry name" value="Endo/exonu/phosph_ase_sf"/>
</dbReference>
<organism evidence="2 3">
    <name type="scientific">Brassica campestris</name>
    <name type="common">Field mustard</name>
    <dbReference type="NCBI Taxonomy" id="3711"/>
    <lineage>
        <taxon>Eukaryota</taxon>
        <taxon>Viridiplantae</taxon>
        <taxon>Streptophyta</taxon>
        <taxon>Embryophyta</taxon>
        <taxon>Tracheophyta</taxon>
        <taxon>Spermatophyta</taxon>
        <taxon>Magnoliopsida</taxon>
        <taxon>eudicotyledons</taxon>
        <taxon>Gunneridae</taxon>
        <taxon>Pentapetalae</taxon>
        <taxon>rosids</taxon>
        <taxon>malvids</taxon>
        <taxon>Brassicales</taxon>
        <taxon>Brassicaceae</taxon>
        <taxon>Brassiceae</taxon>
        <taxon>Brassica</taxon>
    </lineage>
</organism>
<feature type="non-terminal residue" evidence="2">
    <location>
        <position position="573"/>
    </location>
</feature>
<dbReference type="InterPro" id="IPR005135">
    <property type="entry name" value="Endo/exonuclease/phosphatase"/>
</dbReference>